<comment type="caution">
    <text evidence="1">The sequence shown here is derived from an EMBL/GenBank/DDBJ whole genome shotgun (WGS) entry which is preliminary data.</text>
</comment>
<accession>A0A2M8RZV2</accession>
<sequence>MNLHENDQLFREAIVYTAEKLDISPIYIEKDYWVTLILHTIFSNSDVAHSTVFKGGTSLLKCYNYIQRFSEDIDLVILKDSYETDNQLKNKLKKITRLASDKLQEHEIPQITNKKGNIRKTAHIYLHLFDGNYEQVREHIILEATWLGYFEPYTKRPIISFIGQILLDNGQEKLAEEYDLLPFEVNVLEPIRTLCEKIMSLVRFSYTPRYIEDLNLKVRHIYDIHQLLSSPKIMSFFESEDFESMLLKVANDDMLSFKNNNKWLKHHPADSFMFKDIQDSWAAIKNTYQTIFKHIVFGELPNNEIILQTLQNVSDRLRKINWEIHSLIQE</sequence>
<evidence type="ECO:0000313" key="2">
    <source>
        <dbReference type="Proteomes" id="UP000229329"/>
    </source>
</evidence>
<gene>
    <name evidence="1" type="ORF">CVP05_11310</name>
</gene>
<proteinExistence type="predicted"/>
<protein>
    <recommendedName>
        <fullName evidence="3">Nucleotidyl transferase AbiEii/AbiGii toxin family protein</fullName>
    </recommendedName>
</protein>
<keyword evidence="2" id="KW-1185">Reference proteome</keyword>
<dbReference type="Gene3D" id="3.10.450.620">
    <property type="entry name" value="JHP933, nucleotidyltransferase-like core domain"/>
    <property type="match status" value="1"/>
</dbReference>
<evidence type="ECO:0008006" key="3">
    <source>
        <dbReference type="Google" id="ProtNLM"/>
    </source>
</evidence>
<dbReference type="Pfam" id="PF08843">
    <property type="entry name" value="AbiEii"/>
    <property type="match status" value="1"/>
</dbReference>
<dbReference type="Proteomes" id="UP000229329">
    <property type="component" value="Unassembled WGS sequence"/>
</dbReference>
<dbReference type="OrthoDB" id="9780929at2"/>
<dbReference type="InterPro" id="IPR014942">
    <property type="entry name" value="AbiEii"/>
</dbReference>
<reference evidence="1 2" key="1">
    <citation type="submission" date="2017-11" db="EMBL/GenBank/DDBJ databases">
        <title>Reclassification of Bisgaard taxon 7 as Conservatibacter flavescens gen. nov., sp. nov.</title>
        <authorList>
            <person name="Christensen H."/>
        </authorList>
    </citation>
    <scope>NUCLEOTIDE SEQUENCE [LARGE SCALE GENOMIC DNA]</scope>
    <source>
        <strain evidence="1 2">7_4</strain>
    </source>
</reference>
<organism evidence="1 2">
    <name type="scientific">Conservatibacter flavescens</name>
    <dbReference type="NCBI Taxonomy" id="28161"/>
    <lineage>
        <taxon>Bacteria</taxon>
        <taxon>Pseudomonadati</taxon>
        <taxon>Pseudomonadota</taxon>
        <taxon>Gammaproteobacteria</taxon>
        <taxon>Pasteurellales</taxon>
        <taxon>Pasteurellaceae</taxon>
        <taxon>Conservatibacter</taxon>
    </lineage>
</organism>
<evidence type="ECO:0000313" key="1">
    <source>
        <dbReference type="EMBL" id="PJG84431.1"/>
    </source>
</evidence>
<dbReference type="EMBL" id="PHHA01000032">
    <property type="protein sequence ID" value="PJG84431.1"/>
    <property type="molecule type" value="Genomic_DNA"/>
</dbReference>
<dbReference type="AlphaFoldDB" id="A0A2M8RZV2"/>
<name>A0A2M8RZV2_9PAST</name>
<dbReference type="RefSeq" id="WP_100289674.1">
    <property type="nucleotide sequence ID" value="NZ_PHHA01000032.1"/>
</dbReference>